<proteinExistence type="inferred from homology"/>
<dbReference type="EMBL" id="CP060244">
    <property type="protein sequence ID" value="QNT78160.1"/>
    <property type="molecule type" value="Genomic_DNA"/>
</dbReference>
<evidence type="ECO:0000313" key="4">
    <source>
        <dbReference type="Proteomes" id="UP000516349"/>
    </source>
</evidence>
<protein>
    <submittedName>
        <fullName evidence="3">Porin B</fullName>
    </submittedName>
</protein>
<dbReference type="InterPro" id="IPR007049">
    <property type="entry name" value="Carb-sel_porin_OprB"/>
</dbReference>
<gene>
    <name evidence="3" type="primary">oprB_3</name>
    <name evidence="3" type="ORF">JGUZn3_09280</name>
</gene>
<dbReference type="PANTHER" id="PTHR37944">
    <property type="entry name" value="PORIN B"/>
    <property type="match status" value="1"/>
</dbReference>
<dbReference type="GO" id="GO:0016020">
    <property type="term" value="C:membrane"/>
    <property type="evidence" value="ECO:0007669"/>
    <property type="project" value="InterPro"/>
</dbReference>
<comment type="similarity">
    <text evidence="1 2">Belongs to the OprB family.</text>
</comment>
<dbReference type="KEGG" id="ebla:JGUZn3_09280"/>
<sequence>MMYQGLLKLNTRNKATKKKTFKNSLLAKNRAPMLKGSLLASAFCMASLLSVGPIKAQTLEQGVQSSYRERVDTPLTSVSEKNSSPIVPPFANPESMIGDAGGVDPWLRSHGIGIILDTINEFAQGMSSVTPGKNLKGGGSNAGQVGFQLDLDWDKIAGIPGFATHLVTTSRYGRPSNRYYGDWLAHTSEIYGGGGNVAVKLVILSAEENLLGGRISIAAGRIPLLTDFASSNLFCNFMNNSFCGRPKSAGDNGYISTYPGSSWALRVRGRPAKDLYIQSGIYFPEKGMFPGPGNFTNRSGWRFSGSNIVGQTIPVEAGWEPYLDDAEKDLPGHYKIGATYQNVPIADNLYDGDNVPYPISGNRARTRRDTYSMWLMMDQRILHYPETHTKDSGLTLLGGAVHNAAYSSVRDFQFYWAILNRGFIEDRPYDTLGFAYSFVKVSGSRIRAEHLLQDQGKPFIDSTVTGIQSNAQVIELNYSIHVMDGVVFAPDFQYYFRPNAQKDLNDAAFIGFKSHVVFF</sequence>
<evidence type="ECO:0000256" key="2">
    <source>
        <dbReference type="RuleBase" id="RU363072"/>
    </source>
</evidence>
<organism evidence="3 4">
    <name type="scientific">Entomobacter blattae</name>
    <dbReference type="NCBI Taxonomy" id="2762277"/>
    <lineage>
        <taxon>Bacteria</taxon>
        <taxon>Pseudomonadati</taxon>
        <taxon>Pseudomonadota</taxon>
        <taxon>Alphaproteobacteria</taxon>
        <taxon>Acetobacterales</taxon>
        <taxon>Acetobacteraceae</taxon>
        <taxon>Entomobacter</taxon>
    </lineage>
</organism>
<dbReference type="GO" id="GO:0008643">
    <property type="term" value="P:carbohydrate transport"/>
    <property type="evidence" value="ECO:0007669"/>
    <property type="project" value="InterPro"/>
</dbReference>
<evidence type="ECO:0000256" key="1">
    <source>
        <dbReference type="ARBA" id="ARBA00008769"/>
    </source>
</evidence>
<dbReference type="PANTHER" id="PTHR37944:SF1">
    <property type="entry name" value="PORIN B"/>
    <property type="match status" value="1"/>
</dbReference>
<accession>A0A7H1NQV0</accession>
<dbReference type="GO" id="GO:0015288">
    <property type="term" value="F:porin activity"/>
    <property type="evidence" value="ECO:0007669"/>
    <property type="project" value="InterPro"/>
</dbReference>
<keyword evidence="4" id="KW-1185">Reference proteome</keyword>
<dbReference type="Proteomes" id="UP000516349">
    <property type="component" value="Chromosome"/>
</dbReference>
<evidence type="ECO:0000313" key="3">
    <source>
        <dbReference type="EMBL" id="QNT78160.1"/>
    </source>
</evidence>
<name>A0A7H1NQV0_9PROT</name>
<dbReference type="AlphaFoldDB" id="A0A7H1NQV0"/>
<dbReference type="InterPro" id="IPR038673">
    <property type="entry name" value="OprB_sf"/>
</dbReference>
<dbReference type="Gene3D" id="2.40.160.180">
    <property type="entry name" value="Carbohydrate-selective porin OprB"/>
    <property type="match status" value="1"/>
</dbReference>
<dbReference type="Pfam" id="PF04966">
    <property type="entry name" value="OprB"/>
    <property type="match status" value="1"/>
</dbReference>
<reference evidence="3 4" key="1">
    <citation type="submission" date="2020-08" db="EMBL/GenBank/DDBJ databases">
        <title>Complete genome sequence of Entomobacter blattae G55GP.</title>
        <authorList>
            <person name="Poehlein A."/>
            <person name="Guzman J."/>
            <person name="Daniel R."/>
            <person name="Vilcinskas A."/>
        </authorList>
    </citation>
    <scope>NUCLEOTIDE SEQUENCE [LARGE SCALE GENOMIC DNA]</scope>
    <source>
        <strain evidence="3 4">G55GP</strain>
    </source>
</reference>
<dbReference type="InterPro" id="IPR052932">
    <property type="entry name" value="OprB_Porin"/>
</dbReference>